<evidence type="ECO:0000256" key="1">
    <source>
        <dbReference type="SAM" id="MobiDB-lite"/>
    </source>
</evidence>
<protein>
    <submittedName>
        <fullName evidence="2">Uncharacterized protein</fullName>
    </submittedName>
</protein>
<organism evidence="2 3">
    <name type="scientific">Knufia fluminis</name>
    <dbReference type="NCBI Taxonomy" id="191047"/>
    <lineage>
        <taxon>Eukaryota</taxon>
        <taxon>Fungi</taxon>
        <taxon>Dikarya</taxon>
        <taxon>Ascomycota</taxon>
        <taxon>Pezizomycotina</taxon>
        <taxon>Eurotiomycetes</taxon>
        <taxon>Chaetothyriomycetidae</taxon>
        <taxon>Chaetothyriales</taxon>
        <taxon>Trichomeriaceae</taxon>
        <taxon>Knufia</taxon>
    </lineage>
</organism>
<evidence type="ECO:0000313" key="2">
    <source>
        <dbReference type="EMBL" id="KAK5949155.1"/>
    </source>
</evidence>
<feature type="region of interest" description="Disordered" evidence="1">
    <location>
        <begin position="506"/>
        <end position="525"/>
    </location>
</feature>
<feature type="compositionally biased region" description="Pro residues" evidence="1">
    <location>
        <begin position="468"/>
        <end position="479"/>
    </location>
</feature>
<keyword evidence="3" id="KW-1185">Reference proteome</keyword>
<dbReference type="Proteomes" id="UP001316803">
    <property type="component" value="Unassembled WGS sequence"/>
</dbReference>
<feature type="compositionally biased region" description="Basic and acidic residues" evidence="1">
    <location>
        <begin position="480"/>
        <end position="489"/>
    </location>
</feature>
<name>A0AAN8EGL8_9EURO</name>
<accession>A0AAN8EGL8</accession>
<dbReference type="AlphaFoldDB" id="A0AAN8EGL8"/>
<comment type="caution">
    <text evidence="2">The sequence shown here is derived from an EMBL/GenBank/DDBJ whole genome shotgun (WGS) entry which is preliminary data.</text>
</comment>
<feature type="region of interest" description="Disordered" evidence="1">
    <location>
        <begin position="452"/>
        <end position="499"/>
    </location>
</feature>
<evidence type="ECO:0000313" key="3">
    <source>
        <dbReference type="Proteomes" id="UP001316803"/>
    </source>
</evidence>
<gene>
    <name evidence="2" type="ORF">OHC33_009896</name>
</gene>
<proteinExistence type="predicted"/>
<dbReference type="EMBL" id="JAKLMC020000039">
    <property type="protein sequence ID" value="KAK5949155.1"/>
    <property type="molecule type" value="Genomic_DNA"/>
</dbReference>
<sequence>MLRTILYNNDGRIRTERAYRSIEDWDLKDEMKFWFEYPESTRFARYNFDILYTPIFFGNEGISGHLCLEVNETGAHEIGDLTAEVKLSGGASLGLLNVGGRPANIYDTRYAFSMVGFRPIVSIPILNVSDTFSLEAGHYEQGSVQGRRIPFSLPLSVQTLAQLRELTPSLKLISSDTEATMEILKDQCPTMLINVRYTLTAILFSGDNQKQKIEQEIRIWVALDETQVPSPLPEISDRVTQHRRSSLIPLKRTRSLPFTSSRRKSVHEGGTHIILEAEDPEPFCFQPHNDAAATKVRLTLRYASTNAEEDEAPGPVQANIEWLMKSLSTVAVQPRNQPEGTPPSEDYFHLRTRHLPFKKLKLDWARWQKSNPEDELGNAWKSVHDLWLTLSTTTGLTPTFRTSFISHSYSIWLMINLGGKGLKGRTYKVELNVPVKVRYDIGLAPSYSVDDGLPAYEVDEGQNTQQPGPGPEHPYLEPPPPHEDADQHIHARTLPRYTRDELADLVRNTGLMSDNGRDPPAPGAP</sequence>
<reference evidence="2 3" key="1">
    <citation type="submission" date="2022-12" db="EMBL/GenBank/DDBJ databases">
        <title>Genomic features and morphological characterization of a novel Knufia sp. strain isolated from spacecraft assembly facility.</title>
        <authorList>
            <person name="Teixeira M."/>
            <person name="Chander A.M."/>
            <person name="Stajich J.E."/>
            <person name="Venkateswaran K."/>
        </authorList>
    </citation>
    <scope>NUCLEOTIDE SEQUENCE [LARGE SCALE GENOMIC DNA]</scope>
    <source>
        <strain evidence="2 3">FJI-L2-BK-P2</strain>
    </source>
</reference>